<evidence type="ECO:0000256" key="1">
    <source>
        <dbReference type="ARBA" id="ARBA00000971"/>
    </source>
</evidence>
<dbReference type="PANTHER" id="PTHR47861">
    <property type="entry name" value="FKBP-TYPE PEPTIDYL-PROLYL CIS-TRANS ISOMERASE SLYD"/>
    <property type="match status" value="1"/>
</dbReference>
<evidence type="ECO:0000256" key="6">
    <source>
        <dbReference type="ARBA" id="ARBA00023186"/>
    </source>
</evidence>
<comment type="similarity">
    <text evidence="3 10">Belongs to the FKBP-type PPIase family.</text>
</comment>
<comment type="caution">
    <text evidence="12">The sequence shown here is derived from an EMBL/GenBank/DDBJ whole genome shotgun (WGS) entry which is preliminary data.</text>
</comment>
<evidence type="ECO:0000259" key="11">
    <source>
        <dbReference type="PROSITE" id="PS50059"/>
    </source>
</evidence>
<dbReference type="InterPro" id="IPR048261">
    <property type="entry name" value="SlpA/SlyD-like_ins_sf"/>
</dbReference>
<proteinExistence type="inferred from homology"/>
<keyword evidence="7 9" id="KW-0413">Isomerase</keyword>
<evidence type="ECO:0000313" key="12">
    <source>
        <dbReference type="EMBL" id="TGD71869.1"/>
    </source>
</evidence>
<sequence length="158" mass="16634">MKFVKVADGRVVLLEYEVSDQAHGLLDSSGEDAPLVYIHGTPGVLPLLQSALDGKSIGDVFDVTIAPQDAYGEHNPAAVQEVSRSQFPEGVDLQPGMQVSSSGGPQLTAVITQVTEDKVTLDANHPLAGRTLRFQGKVIEVREASEEELAAVGRSAAG</sequence>
<dbReference type="Gene3D" id="2.40.10.330">
    <property type="match status" value="1"/>
</dbReference>
<keyword evidence="5 9" id="KW-0697">Rotamase</keyword>
<feature type="domain" description="PPIase FKBP-type" evidence="11">
    <location>
        <begin position="9"/>
        <end position="93"/>
    </location>
</feature>
<dbReference type="Pfam" id="PF00254">
    <property type="entry name" value="FKBP_C"/>
    <property type="match status" value="1"/>
</dbReference>
<accession>A0A4Z0LX60</accession>
<dbReference type="PANTHER" id="PTHR47861:SF3">
    <property type="entry name" value="FKBP-TYPE PEPTIDYL-PROLYL CIS-TRANS ISOMERASE SLYD"/>
    <property type="match status" value="1"/>
</dbReference>
<keyword evidence="6" id="KW-0143">Chaperone</keyword>
<keyword evidence="4" id="KW-0963">Cytoplasm</keyword>
<dbReference type="GO" id="GO:0003755">
    <property type="term" value="F:peptidyl-prolyl cis-trans isomerase activity"/>
    <property type="evidence" value="ECO:0007669"/>
    <property type="project" value="UniProtKB-UniRule"/>
</dbReference>
<evidence type="ECO:0000256" key="2">
    <source>
        <dbReference type="ARBA" id="ARBA00004496"/>
    </source>
</evidence>
<protein>
    <recommendedName>
        <fullName evidence="10">Peptidyl-prolyl cis-trans isomerase</fullName>
        <ecNumber evidence="10">5.2.1.8</ecNumber>
    </recommendedName>
</protein>
<reference evidence="12 13" key="1">
    <citation type="submission" date="2019-04" db="EMBL/GenBank/DDBJ databases">
        <title>Taxonomy of novel Haliea sp. from mangrove soil of West Coast of India.</title>
        <authorList>
            <person name="Verma A."/>
            <person name="Kumar P."/>
            <person name="Krishnamurthi S."/>
        </authorList>
    </citation>
    <scope>NUCLEOTIDE SEQUENCE [LARGE SCALE GENOMIC DNA]</scope>
    <source>
        <strain evidence="12 13">SAOS-164</strain>
    </source>
</reference>
<evidence type="ECO:0000256" key="4">
    <source>
        <dbReference type="ARBA" id="ARBA00022490"/>
    </source>
</evidence>
<dbReference type="GO" id="GO:0005737">
    <property type="term" value="C:cytoplasm"/>
    <property type="evidence" value="ECO:0007669"/>
    <property type="project" value="UniProtKB-SubCell"/>
</dbReference>
<evidence type="ECO:0000256" key="9">
    <source>
        <dbReference type="PROSITE-ProRule" id="PRU00277"/>
    </source>
</evidence>
<evidence type="ECO:0000256" key="5">
    <source>
        <dbReference type="ARBA" id="ARBA00023110"/>
    </source>
</evidence>
<dbReference type="EMBL" id="SRLE01000012">
    <property type="protein sequence ID" value="TGD71869.1"/>
    <property type="molecule type" value="Genomic_DNA"/>
</dbReference>
<dbReference type="Proteomes" id="UP000298050">
    <property type="component" value="Unassembled WGS sequence"/>
</dbReference>
<keyword evidence="13" id="KW-1185">Reference proteome</keyword>
<evidence type="ECO:0000256" key="7">
    <source>
        <dbReference type="ARBA" id="ARBA00023235"/>
    </source>
</evidence>
<comment type="subcellular location">
    <subcellularLocation>
        <location evidence="2">Cytoplasm</location>
    </subcellularLocation>
</comment>
<gene>
    <name evidence="12" type="ORF">E4634_17315</name>
</gene>
<comment type="function">
    <text evidence="8">Also involved in hydrogenase metallocenter assembly, probably by participating in the nickel insertion step. This function in hydrogenase biosynthesis requires chaperone activity and the presence of the metal-binding domain, but not PPIase activity.</text>
</comment>
<dbReference type="Gene3D" id="3.10.50.40">
    <property type="match status" value="1"/>
</dbReference>
<dbReference type="AlphaFoldDB" id="A0A4Z0LX60"/>
<comment type="catalytic activity">
    <reaction evidence="1 9 10">
        <text>[protein]-peptidylproline (omega=180) = [protein]-peptidylproline (omega=0)</text>
        <dbReference type="Rhea" id="RHEA:16237"/>
        <dbReference type="Rhea" id="RHEA-COMP:10747"/>
        <dbReference type="Rhea" id="RHEA-COMP:10748"/>
        <dbReference type="ChEBI" id="CHEBI:83833"/>
        <dbReference type="ChEBI" id="CHEBI:83834"/>
        <dbReference type="EC" id="5.2.1.8"/>
    </reaction>
</comment>
<evidence type="ECO:0000313" key="13">
    <source>
        <dbReference type="Proteomes" id="UP000298050"/>
    </source>
</evidence>
<evidence type="ECO:0000256" key="8">
    <source>
        <dbReference type="ARBA" id="ARBA00037071"/>
    </source>
</evidence>
<dbReference type="GO" id="GO:0042026">
    <property type="term" value="P:protein refolding"/>
    <property type="evidence" value="ECO:0007669"/>
    <property type="project" value="UniProtKB-ARBA"/>
</dbReference>
<evidence type="ECO:0000256" key="10">
    <source>
        <dbReference type="RuleBase" id="RU003915"/>
    </source>
</evidence>
<dbReference type="InterPro" id="IPR046357">
    <property type="entry name" value="PPIase_dom_sf"/>
</dbReference>
<dbReference type="OrthoDB" id="9808891at2"/>
<organism evidence="12 13">
    <name type="scientific">Mangrovimicrobium sediminis</name>
    <dbReference type="NCBI Taxonomy" id="2562682"/>
    <lineage>
        <taxon>Bacteria</taxon>
        <taxon>Pseudomonadati</taxon>
        <taxon>Pseudomonadota</taxon>
        <taxon>Gammaproteobacteria</taxon>
        <taxon>Cellvibrionales</taxon>
        <taxon>Halieaceae</taxon>
        <taxon>Mangrovimicrobium</taxon>
    </lineage>
</organism>
<dbReference type="InterPro" id="IPR001179">
    <property type="entry name" value="PPIase_FKBP_dom"/>
</dbReference>
<dbReference type="EC" id="5.2.1.8" evidence="10"/>
<dbReference type="PROSITE" id="PS50059">
    <property type="entry name" value="FKBP_PPIASE"/>
    <property type="match status" value="1"/>
</dbReference>
<name>A0A4Z0LX60_9GAMM</name>
<dbReference type="SUPFAM" id="SSF54534">
    <property type="entry name" value="FKBP-like"/>
    <property type="match status" value="1"/>
</dbReference>
<evidence type="ECO:0000256" key="3">
    <source>
        <dbReference type="ARBA" id="ARBA00006577"/>
    </source>
</evidence>